<name>A0A6C0JJI8_9ZZZZ</name>
<protein>
    <recommendedName>
        <fullName evidence="3">SMODS and SLOG-associating 2TM effector domain-containing protein</fullName>
    </recommendedName>
</protein>
<dbReference type="AlphaFoldDB" id="A0A6C0JJI8"/>
<organism evidence="2">
    <name type="scientific">viral metagenome</name>
    <dbReference type="NCBI Taxonomy" id="1070528"/>
    <lineage>
        <taxon>unclassified sequences</taxon>
        <taxon>metagenomes</taxon>
        <taxon>organismal metagenomes</taxon>
    </lineage>
</organism>
<proteinExistence type="predicted"/>
<evidence type="ECO:0008006" key="3">
    <source>
        <dbReference type="Google" id="ProtNLM"/>
    </source>
</evidence>
<dbReference type="NCBIfam" id="NF033632">
    <property type="entry name" value="SLATT_4"/>
    <property type="match status" value="1"/>
</dbReference>
<accession>A0A6C0JJI8</accession>
<feature type="transmembrane region" description="Helical" evidence="1">
    <location>
        <begin position="49"/>
        <end position="70"/>
    </location>
</feature>
<keyword evidence="1" id="KW-0472">Membrane</keyword>
<dbReference type="EMBL" id="MN740419">
    <property type="protein sequence ID" value="QHU05812.1"/>
    <property type="molecule type" value="Genomic_DNA"/>
</dbReference>
<evidence type="ECO:0000313" key="2">
    <source>
        <dbReference type="EMBL" id="QHU05812.1"/>
    </source>
</evidence>
<sequence length="304" mass="35737">MSDTKNITETKMVETVHWTSEHEDVLAEWADKSMCYKWLHMKSNEKYSYLHNLYTIPVIIMSTLTGTANFAQSKIPLSFRGYATMIIGGINIFAGIVTTIQQFLKINELNEGHRVACISWDKFYRRIKVELSKSPLERHPVNEFFLSATEEYDRLMESSPMIDNTIIEKFNNKFNNRYDSLKNKKMIEPLRINGEHIKDFAKPEICDSLVSVKNSIYKQDEKTFKKKIYQQVMIELTGNNKEKVDVFKQKIMMSFWHNFKNELNRYPTEQEMIDNLARDEENTNGVTEEMIADFINRSMPDSDE</sequence>
<keyword evidence="1" id="KW-1133">Transmembrane helix</keyword>
<feature type="transmembrane region" description="Helical" evidence="1">
    <location>
        <begin position="82"/>
        <end position="104"/>
    </location>
</feature>
<reference evidence="2" key="1">
    <citation type="journal article" date="2020" name="Nature">
        <title>Giant virus diversity and host interactions through global metagenomics.</title>
        <authorList>
            <person name="Schulz F."/>
            <person name="Roux S."/>
            <person name="Paez-Espino D."/>
            <person name="Jungbluth S."/>
            <person name="Walsh D.A."/>
            <person name="Denef V.J."/>
            <person name="McMahon K.D."/>
            <person name="Konstantinidis K.T."/>
            <person name="Eloe-Fadrosh E.A."/>
            <person name="Kyrpides N.C."/>
            <person name="Woyke T."/>
        </authorList>
    </citation>
    <scope>NUCLEOTIDE SEQUENCE</scope>
    <source>
        <strain evidence="2">GVMAG-M-3300027736-24</strain>
    </source>
</reference>
<evidence type="ECO:0000256" key="1">
    <source>
        <dbReference type="SAM" id="Phobius"/>
    </source>
</evidence>
<keyword evidence="1" id="KW-0812">Transmembrane</keyword>